<name>A0AAW0B0B9_9AGAR</name>
<feature type="compositionally biased region" description="Acidic residues" evidence="1">
    <location>
        <begin position="25"/>
        <end position="35"/>
    </location>
</feature>
<dbReference type="EMBL" id="JAYKXP010000210">
    <property type="protein sequence ID" value="KAK7019380.1"/>
    <property type="molecule type" value="Genomic_DNA"/>
</dbReference>
<dbReference type="Proteomes" id="UP001383192">
    <property type="component" value="Unassembled WGS sequence"/>
</dbReference>
<feature type="compositionally biased region" description="Basic and acidic residues" evidence="1">
    <location>
        <begin position="42"/>
        <end position="52"/>
    </location>
</feature>
<feature type="compositionally biased region" description="Polar residues" evidence="1">
    <location>
        <begin position="59"/>
        <end position="68"/>
    </location>
</feature>
<sequence>MAQEQDGTEEGSEAERGEEQRLESFEEEGVGEDTQDQSSLPENRRGIAQRELDAEESDANTGTSNGDFWSSIPDVQERRRIAAQLRAMKRSVEDWTTNLRYQRRTVEDCLEAFDGVASELGELDSRIALMRRQAGMVN</sequence>
<organism evidence="2 3">
    <name type="scientific">Paramarasmius palmivorus</name>
    <dbReference type="NCBI Taxonomy" id="297713"/>
    <lineage>
        <taxon>Eukaryota</taxon>
        <taxon>Fungi</taxon>
        <taxon>Dikarya</taxon>
        <taxon>Basidiomycota</taxon>
        <taxon>Agaricomycotina</taxon>
        <taxon>Agaricomycetes</taxon>
        <taxon>Agaricomycetidae</taxon>
        <taxon>Agaricales</taxon>
        <taxon>Marasmiineae</taxon>
        <taxon>Marasmiaceae</taxon>
        <taxon>Paramarasmius</taxon>
    </lineage>
</organism>
<gene>
    <name evidence="2" type="ORF">VNI00_018093</name>
</gene>
<comment type="caution">
    <text evidence="2">The sequence shown here is derived from an EMBL/GenBank/DDBJ whole genome shotgun (WGS) entry which is preliminary data.</text>
</comment>
<accession>A0AAW0B0B9</accession>
<evidence type="ECO:0000313" key="2">
    <source>
        <dbReference type="EMBL" id="KAK7019380.1"/>
    </source>
</evidence>
<feature type="compositionally biased region" description="Acidic residues" evidence="1">
    <location>
        <begin position="1"/>
        <end position="12"/>
    </location>
</feature>
<keyword evidence="3" id="KW-1185">Reference proteome</keyword>
<protein>
    <recommendedName>
        <fullName evidence="4">Biogenesis of lysosome-related organelles complex 1 subunit 3</fullName>
    </recommendedName>
</protein>
<evidence type="ECO:0000256" key="1">
    <source>
        <dbReference type="SAM" id="MobiDB-lite"/>
    </source>
</evidence>
<evidence type="ECO:0000313" key="3">
    <source>
        <dbReference type="Proteomes" id="UP001383192"/>
    </source>
</evidence>
<dbReference type="AlphaFoldDB" id="A0AAW0B0B9"/>
<feature type="region of interest" description="Disordered" evidence="1">
    <location>
        <begin position="1"/>
        <end position="74"/>
    </location>
</feature>
<reference evidence="2 3" key="1">
    <citation type="submission" date="2024-01" db="EMBL/GenBank/DDBJ databases">
        <title>A draft genome for a cacao thread blight-causing isolate of Paramarasmius palmivorus.</title>
        <authorList>
            <person name="Baruah I.K."/>
            <person name="Bukari Y."/>
            <person name="Amoako-Attah I."/>
            <person name="Meinhardt L.W."/>
            <person name="Bailey B.A."/>
            <person name="Cohen S.P."/>
        </authorList>
    </citation>
    <scope>NUCLEOTIDE SEQUENCE [LARGE SCALE GENOMIC DNA]</scope>
    <source>
        <strain evidence="2 3">GH-12</strain>
    </source>
</reference>
<evidence type="ECO:0008006" key="4">
    <source>
        <dbReference type="Google" id="ProtNLM"/>
    </source>
</evidence>
<feature type="compositionally biased region" description="Basic and acidic residues" evidence="1">
    <location>
        <begin position="13"/>
        <end position="24"/>
    </location>
</feature>
<proteinExistence type="predicted"/>